<keyword evidence="11" id="KW-0175">Coiled coil</keyword>
<reference evidence="15 16" key="1">
    <citation type="submission" date="2024-02" db="EMBL/GenBank/DDBJ databases">
        <title>De novo assembly and annotation of 12 fungi associated with fruit tree decline syndrome in Ontario, Canada.</title>
        <authorList>
            <person name="Sulman M."/>
            <person name="Ellouze W."/>
            <person name="Ilyukhin E."/>
        </authorList>
    </citation>
    <scope>NUCLEOTIDE SEQUENCE [LARGE SCALE GENOMIC DNA]</scope>
    <source>
        <strain evidence="15 16">M42-189</strain>
    </source>
</reference>
<gene>
    <name evidence="15" type="primary">CYT20</name>
    <name evidence="15" type="ORF">SLS60_005178</name>
</gene>
<evidence type="ECO:0000256" key="7">
    <source>
        <dbReference type="ARBA" id="ARBA00023146"/>
    </source>
</evidence>
<evidence type="ECO:0000259" key="13">
    <source>
        <dbReference type="Pfam" id="PF00133"/>
    </source>
</evidence>
<keyword evidence="6 10" id="KW-0648">Protein biosynthesis</keyword>
<dbReference type="SUPFAM" id="SSF52374">
    <property type="entry name" value="Nucleotidylyl transferase"/>
    <property type="match status" value="1"/>
</dbReference>
<keyword evidence="7 10" id="KW-0030">Aminoacyl-tRNA synthetase</keyword>
<evidence type="ECO:0000256" key="1">
    <source>
        <dbReference type="ARBA" id="ARBA00005594"/>
    </source>
</evidence>
<dbReference type="InterPro" id="IPR033705">
    <property type="entry name" value="Anticodon_Ia_Val"/>
</dbReference>
<dbReference type="Pfam" id="PF08264">
    <property type="entry name" value="Anticodon_1"/>
    <property type="match status" value="1"/>
</dbReference>
<dbReference type="EMBL" id="JAKJXO020000006">
    <property type="protein sequence ID" value="KAL1603590.1"/>
    <property type="molecule type" value="Genomic_DNA"/>
</dbReference>
<sequence>MALNASSHNITGEKTTPNTTAPPPVSDDSKNAILAHANADGTGQSAPGQAEPSQGGEKNVEGKVKTAKELEKDRKKAEKDAKFQAKKAQAASKGAGGGAAPKEKKKKEAKAELPEYVEQTPAGEKKILGSLEDPHRTAYVPKVVESAWYDWWEKEGFFKPEYTTPGYNDGKVNSKGTFVIPIPPPNVTGKLHCGHALATSLQDLLIRWHRMRGYTTAYVPGCDHAGISTQSVVENMLWRREKKTRHDLGRPAFLERTHEWKEEYHQSITGVLKRMGGSMDWTREAFTMDKNLSAAVTETFVRLHEEGLIYRSGRLVNWCTRLNTALSNLEVDNKELNGRTLLDVPGYERKVEFGVLTHFKYPIEGTDEFIEVATTRPETMLGDTGIAVNPKDERYKHLVGKHAKHPFVDRLLPIFADDYVDKDFGTGAVKITPAHDPNDFKMGTDHKLEFINILTDDGLMNQNAGPFAGQKRFDVRYSVTEELTKLGLFVKKEDNPMKVPLCSKSKDVIEPLMKPQWWMKMDGLAKPAVEAVERGDIKIRPANSEKIYKHWLNNINDWCLSRQLWWGHQIPAYFVRLEGKDGDSTDNELWVTGRTEEEARQKAEKKFAGQKFTLERDEDVLDTWFSSGLWPFSTLGWPNDTLDMRNLFPTSLLETGWDILFFWVARMIMFSLHLTGKIPFNEVYCHSLIRDSEGRKMSKSLGNVVDPIDIMQGISLQELNEKLRLGNLDPKELKTAEKYQKTAFPQGIPECGADALRMSLIGYTTGGGDIAFDVNTIHGYRRFCNKMYVQTVKSYVGNLLTSCQRYQATKYVLGRLPDFKPRSKVVKGGRESLPERWILHKLSTSAKKINEHLEKREFSLSTQVAYKYFYQHLCDTYIENSKAIFDEGSEEEKESAKQTLYTAIEGGLLLIHPYMPFLTEELWQRLPRREGDKTPSITVASYPEFVPEFEDEAADREYELLVGCSGGLRSLTSEYGIKTEGSTFVQPLDSATHDVLALPTSLPSLRSLTGKTVSQISVLSPSDAAPTGCAVYTVGSSATVYLDVKGRIEIDKEIAKAQERLKKANETVKRQKKIMGVDNWEEKANDVVKEAEREKLKAAEVDGANWQKTLEQFEKLKLEG</sequence>
<dbReference type="NCBIfam" id="TIGR00422">
    <property type="entry name" value="valS"/>
    <property type="match status" value="1"/>
</dbReference>
<feature type="domain" description="Aminoacyl-tRNA synthetase class Ia" evidence="13">
    <location>
        <begin position="148"/>
        <end position="773"/>
    </location>
</feature>
<keyword evidence="5 10" id="KW-0067">ATP-binding</keyword>
<evidence type="ECO:0000256" key="6">
    <source>
        <dbReference type="ARBA" id="ARBA00022917"/>
    </source>
</evidence>
<evidence type="ECO:0000256" key="4">
    <source>
        <dbReference type="ARBA" id="ARBA00022741"/>
    </source>
</evidence>
<feature type="region of interest" description="Disordered" evidence="12">
    <location>
        <begin position="1"/>
        <end position="114"/>
    </location>
</feature>
<evidence type="ECO:0000256" key="8">
    <source>
        <dbReference type="ARBA" id="ARBA00029936"/>
    </source>
</evidence>
<dbReference type="Gene3D" id="1.10.730.10">
    <property type="entry name" value="Isoleucyl-tRNA Synthetase, Domain 1"/>
    <property type="match status" value="1"/>
</dbReference>
<dbReference type="PROSITE" id="PS00178">
    <property type="entry name" value="AA_TRNA_LIGASE_I"/>
    <property type="match status" value="1"/>
</dbReference>
<evidence type="ECO:0000256" key="5">
    <source>
        <dbReference type="ARBA" id="ARBA00022840"/>
    </source>
</evidence>
<evidence type="ECO:0000313" key="15">
    <source>
        <dbReference type="EMBL" id="KAL1603590.1"/>
    </source>
</evidence>
<dbReference type="CDD" id="cd00817">
    <property type="entry name" value="ValRS_core"/>
    <property type="match status" value="1"/>
</dbReference>
<dbReference type="InterPro" id="IPR009080">
    <property type="entry name" value="tRNAsynth_Ia_anticodon-bd"/>
</dbReference>
<dbReference type="Proteomes" id="UP001521785">
    <property type="component" value="Unassembled WGS sequence"/>
</dbReference>
<evidence type="ECO:0000256" key="11">
    <source>
        <dbReference type="SAM" id="Coils"/>
    </source>
</evidence>
<dbReference type="InterPro" id="IPR002303">
    <property type="entry name" value="Valyl-tRNA_ligase"/>
</dbReference>
<name>A0ABR3RGM1_9PLEO</name>
<comment type="catalytic activity">
    <reaction evidence="9">
        <text>tRNA(Val) + L-valine + ATP = L-valyl-tRNA(Val) + AMP + diphosphate</text>
        <dbReference type="Rhea" id="RHEA:10704"/>
        <dbReference type="Rhea" id="RHEA-COMP:9672"/>
        <dbReference type="Rhea" id="RHEA-COMP:9708"/>
        <dbReference type="ChEBI" id="CHEBI:30616"/>
        <dbReference type="ChEBI" id="CHEBI:33019"/>
        <dbReference type="ChEBI" id="CHEBI:57762"/>
        <dbReference type="ChEBI" id="CHEBI:78442"/>
        <dbReference type="ChEBI" id="CHEBI:78537"/>
        <dbReference type="ChEBI" id="CHEBI:456215"/>
        <dbReference type="EC" id="6.1.1.9"/>
    </reaction>
</comment>
<keyword evidence="3 10" id="KW-0436">Ligase</keyword>
<evidence type="ECO:0000313" key="16">
    <source>
        <dbReference type="Proteomes" id="UP001521785"/>
    </source>
</evidence>
<dbReference type="GO" id="GO:0016874">
    <property type="term" value="F:ligase activity"/>
    <property type="evidence" value="ECO:0007669"/>
    <property type="project" value="UniProtKB-KW"/>
</dbReference>
<dbReference type="PANTHER" id="PTHR11946:SF109">
    <property type="entry name" value="VALINE--TRNA LIGASE"/>
    <property type="match status" value="1"/>
</dbReference>
<comment type="caution">
    <text evidence="15">The sequence shown here is derived from an EMBL/GenBank/DDBJ whole genome shotgun (WGS) entry which is preliminary data.</text>
</comment>
<dbReference type="InterPro" id="IPR013155">
    <property type="entry name" value="M/V/L/I-tRNA-synth_anticd-bd"/>
</dbReference>
<dbReference type="EC" id="6.1.1.9" evidence="2"/>
<dbReference type="PANTHER" id="PTHR11946">
    <property type="entry name" value="VALYL-TRNA SYNTHETASES"/>
    <property type="match status" value="1"/>
</dbReference>
<proteinExistence type="inferred from homology"/>
<dbReference type="NCBIfam" id="NF004349">
    <property type="entry name" value="PRK05729.1"/>
    <property type="match status" value="1"/>
</dbReference>
<dbReference type="SUPFAM" id="SSF50677">
    <property type="entry name" value="ValRS/IleRS/LeuRS editing domain"/>
    <property type="match status" value="1"/>
</dbReference>
<dbReference type="CDD" id="cd07962">
    <property type="entry name" value="Anticodon_Ia_Val"/>
    <property type="match status" value="1"/>
</dbReference>
<evidence type="ECO:0000256" key="2">
    <source>
        <dbReference type="ARBA" id="ARBA00013169"/>
    </source>
</evidence>
<dbReference type="InterPro" id="IPR001412">
    <property type="entry name" value="aa-tRNA-synth_I_CS"/>
</dbReference>
<evidence type="ECO:0000256" key="9">
    <source>
        <dbReference type="ARBA" id="ARBA00047552"/>
    </source>
</evidence>
<organism evidence="15 16">
    <name type="scientific">Paraconiothyrium brasiliense</name>
    <dbReference type="NCBI Taxonomy" id="300254"/>
    <lineage>
        <taxon>Eukaryota</taxon>
        <taxon>Fungi</taxon>
        <taxon>Dikarya</taxon>
        <taxon>Ascomycota</taxon>
        <taxon>Pezizomycotina</taxon>
        <taxon>Dothideomycetes</taxon>
        <taxon>Pleosporomycetidae</taxon>
        <taxon>Pleosporales</taxon>
        <taxon>Massarineae</taxon>
        <taxon>Didymosphaeriaceae</taxon>
        <taxon>Paraconiothyrium</taxon>
    </lineage>
</organism>
<dbReference type="HAMAP" id="MF_02004">
    <property type="entry name" value="Val_tRNA_synth_type1"/>
    <property type="match status" value="1"/>
</dbReference>
<dbReference type="InterPro" id="IPR002300">
    <property type="entry name" value="aa-tRNA-synth_Ia"/>
</dbReference>
<feature type="coiled-coil region" evidence="11">
    <location>
        <begin position="1047"/>
        <end position="1097"/>
    </location>
</feature>
<evidence type="ECO:0000259" key="14">
    <source>
        <dbReference type="Pfam" id="PF08264"/>
    </source>
</evidence>
<evidence type="ECO:0000256" key="3">
    <source>
        <dbReference type="ARBA" id="ARBA00022598"/>
    </source>
</evidence>
<dbReference type="Pfam" id="PF00133">
    <property type="entry name" value="tRNA-synt_1"/>
    <property type="match status" value="1"/>
</dbReference>
<protein>
    <recommendedName>
        <fullName evidence="2">valine--tRNA ligase</fullName>
        <ecNumber evidence="2">6.1.1.9</ecNumber>
    </recommendedName>
    <alternativeName>
        <fullName evidence="8">Valyl-tRNA synthetase</fullName>
    </alternativeName>
</protein>
<dbReference type="Gene3D" id="3.90.740.10">
    <property type="entry name" value="Valyl/Leucyl/Isoleucyl-tRNA synthetase, editing domain"/>
    <property type="match status" value="1"/>
</dbReference>
<evidence type="ECO:0000256" key="12">
    <source>
        <dbReference type="SAM" id="MobiDB-lite"/>
    </source>
</evidence>
<dbReference type="InterPro" id="IPR009008">
    <property type="entry name" value="Val/Leu/Ile-tRNA-synth_edit"/>
</dbReference>
<dbReference type="Gene3D" id="3.40.50.620">
    <property type="entry name" value="HUPs"/>
    <property type="match status" value="2"/>
</dbReference>
<keyword evidence="16" id="KW-1185">Reference proteome</keyword>
<evidence type="ECO:0000256" key="10">
    <source>
        <dbReference type="RuleBase" id="RU363035"/>
    </source>
</evidence>
<accession>A0ABR3RGM1</accession>
<dbReference type="SUPFAM" id="SSF47323">
    <property type="entry name" value="Anticodon-binding domain of a subclass of class I aminoacyl-tRNA synthetases"/>
    <property type="match status" value="1"/>
</dbReference>
<comment type="similarity">
    <text evidence="1 10">Belongs to the class-I aminoacyl-tRNA synthetase family.</text>
</comment>
<keyword evidence="4 10" id="KW-0547">Nucleotide-binding</keyword>
<feature type="compositionally biased region" description="Polar residues" evidence="12">
    <location>
        <begin position="1"/>
        <end position="19"/>
    </location>
</feature>
<dbReference type="PRINTS" id="PR00986">
    <property type="entry name" value="TRNASYNTHVAL"/>
</dbReference>
<feature type="compositionally biased region" description="Basic and acidic residues" evidence="12">
    <location>
        <begin position="58"/>
        <end position="83"/>
    </location>
</feature>
<dbReference type="InterPro" id="IPR014729">
    <property type="entry name" value="Rossmann-like_a/b/a_fold"/>
</dbReference>
<feature type="domain" description="Methionyl/Valyl/Leucyl/Isoleucyl-tRNA synthetase anticodon-binding" evidence="14">
    <location>
        <begin position="835"/>
        <end position="980"/>
    </location>
</feature>